<name>A0A177A1J1_9PEZI</name>
<protein>
    <recommendedName>
        <fullName evidence="2">Casein kinase II beta 2 subunit</fullName>
    </recommendedName>
</protein>
<dbReference type="OrthoDB" id="5415241at2759"/>
<dbReference type="GO" id="GO:0043248">
    <property type="term" value="P:proteasome assembly"/>
    <property type="evidence" value="ECO:0007669"/>
    <property type="project" value="TreeGrafter"/>
</dbReference>
<dbReference type="VEuPathDB" id="FungiDB:GMDG_03403"/>
<dbReference type="InterPro" id="IPR038816">
    <property type="entry name" value="Stationary_phase_5"/>
</dbReference>
<dbReference type="eggNOG" id="ENOG502S2SB">
    <property type="taxonomic scope" value="Eukaryota"/>
</dbReference>
<dbReference type="AlphaFoldDB" id="A0A177A1J1"/>
<proteinExistence type="predicted"/>
<organism evidence="1">
    <name type="scientific">Pseudogymnoascus destructans</name>
    <dbReference type="NCBI Taxonomy" id="655981"/>
    <lineage>
        <taxon>Eukaryota</taxon>
        <taxon>Fungi</taxon>
        <taxon>Dikarya</taxon>
        <taxon>Ascomycota</taxon>
        <taxon>Pezizomycotina</taxon>
        <taxon>Leotiomycetes</taxon>
        <taxon>Thelebolales</taxon>
        <taxon>Thelebolaceae</taxon>
        <taxon>Pseudogymnoascus</taxon>
    </lineage>
</organism>
<dbReference type="PANTHER" id="PTHR42342">
    <property type="entry name" value="STATIONARY PHASE PROTEIN 5"/>
    <property type="match status" value="1"/>
</dbReference>
<dbReference type="EMBL" id="KV441405">
    <property type="protein sequence ID" value="OAF56145.1"/>
    <property type="molecule type" value="Genomic_DNA"/>
</dbReference>
<evidence type="ECO:0008006" key="2">
    <source>
        <dbReference type="Google" id="ProtNLM"/>
    </source>
</evidence>
<dbReference type="GeneID" id="36290447"/>
<dbReference type="GO" id="GO:0070628">
    <property type="term" value="F:proteasome binding"/>
    <property type="evidence" value="ECO:0007669"/>
    <property type="project" value="InterPro"/>
</dbReference>
<dbReference type="PANTHER" id="PTHR42342:SF1">
    <property type="entry name" value="STATIONARY PHASE PROTEIN 5"/>
    <property type="match status" value="1"/>
</dbReference>
<reference evidence="1" key="1">
    <citation type="submission" date="2016-03" db="EMBL/GenBank/DDBJ databases">
        <title>Updated assembly of Pseudogymnoascus destructans, the fungus causing white-nose syndrome of bats.</title>
        <authorList>
            <person name="Palmer J.M."/>
            <person name="Drees K.P."/>
            <person name="Foster J.T."/>
            <person name="Lindner D.L."/>
        </authorList>
    </citation>
    <scope>NUCLEOTIDE SEQUENCE [LARGE SCALE GENOMIC DNA]</scope>
    <source>
        <strain evidence="1">20631-21</strain>
    </source>
</reference>
<dbReference type="Proteomes" id="UP000077154">
    <property type="component" value="Unassembled WGS sequence"/>
</dbReference>
<accession>A0A177A1J1</accession>
<sequence>MAPSGGIWAPIALNVMKNAIRASHLIRKRLAEAAQRTATASSEPLPILVRNTPRHPISKAAWLRQSKGRWYTTHSTINATVRRFMSTGSANGVKFDRSSFPKSAIGTTILRSTTRAPFRSTLRPNLTGGALPRTAGGYSLGGGRTGGARYFSHTPAAPAQVVNNVSAAVRAFWLSGHKAQFDGLTERGDKRYRTISALQDETSRKMSSVTKALPGAFVDFHFNPTVTALSPLAAALPTTHFTEAPTLNTDGFLDVLSVDFARALKDFAAIMNDLKRLSALGDLSVTLEPGSILRVRFPGCDADTVERLCDEIGVRRGIIQQDPDFDASYGGQVALLFPFASTTDKALSSPGGSLRSQTGHELEYDQLSEYKEFDEFGDNPWLSSPDGYETMEELSETESIYFGQGGSRSLSRHDQDAGYVEGIYRFIETCDGARRM</sequence>
<gene>
    <name evidence="1" type="ORF">VC83_07402</name>
</gene>
<evidence type="ECO:0000313" key="1">
    <source>
        <dbReference type="EMBL" id="OAF56145.1"/>
    </source>
</evidence>
<dbReference type="RefSeq" id="XP_024321443.1">
    <property type="nucleotide sequence ID" value="XM_024470974.1"/>
</dbReference>